<evidence type="ECO:0000313" key="9">
    <source>
        <dbReference type="Proteomes" id="UP000078512"/>
    </source>
</evidence>
<dbReference type="CDD" id="cd00180">
    <property type="entry name" value="PKc"/>
    <property type="match status" value="1"/>
</dbReference>
<dbReference type="Gene3D" id="1.10.510.10">
    <property type="entry name" value="Transferase(Phosphotransferase) domain 1"/>
    <property type="match status" value="1"/>
</dbReference>
<sequence>MATDADHPESHNTIRKEACFLSRVQGHDNVVKFHGVVEDLRGPCLLMQLYQPRDFHALLVNRAPLSVAEIRFFGRQLVAGLSHIHEAGIRHCDLKPENVLVDRGMQLKITDLGLAEESSVVSERTAGTPGYWAPEVLDGKVHSDKVDVFSLGVIFHQMFSKTRLSITAGNVVKRPPKDYLEGVTPCEDAKNLLVRTLAVDVRQRIELPELVKHRFLSCGVCPQSLPDSAFDVAPVFDTTTEKHARNSGSSGESSGALTRKKLRAEESEVRGRESGTRTTSGVKAYRVFVAKEAVKERHWAALLAQVQAHIRQERRDLQAERVELRDLFGSDFRDDGRDDQDCSHKEDDDFEFPDWVGRGGGGKK</sequence>
<feature type="compositionally biased region" description="Basic and acidic residues" evidence="6">
    <location>
        <begin position="330"/>
        <end position="347"/>
    </location>
</feature>
<dbReference type="InterPro" id="IPR011009">
    <property type="entry name" value="Kinase-like_dom_sf"/>
</dbReference>
<feature type="compositionally biased region" description="Basic and acidic residues" evidence="6">
    <location>
        <begin position="263"/>
        <end position="275"/>
    </location>
</feature>
<dbReference type="EMBL" id="KV442079">
    <property type="protein sequence ID" value="OAQ25379.1"/>
    <property type="molecule type" value="Genomic_DNA"/>
</dbReference>
<organism evidence="8 9">
    <name type="scientific">Linnemannia elongata AG-77</name>
    <dbReference type="NCBI Taxonomy" id="1314771"/>
    <lineage>
        <taxon>Eukaryota</taxon>
        <taxon>Fungi</taxon>
        <taxon>Fungi incertae sedis</taxon>
        <taxon>Mucoromycota</taxon>
        <taxon>Mortierellomycotina</taxon>
        <taxon>Mortierellomycetes</taxon>
        <taxon>Mortierellales</taxon>
        <taxon>Mortierellaceae</taxon>
        <taxon>Linnemannia</taxon>
    </lineage>
</organism>
<dbReference type="GO" id="GO:0005524">
    <property type="term" value="F:ATP binding"/>
    <property type="evidence" value="ECO:0007669"/>
    <property type="project" value="UniProtKB-KW"/>
</dbReference>
<name>A0A197JLY0_9FUNG</name>
<dbReference type="AlphaFoldDB" id="A0A197JLY0"/>
<dbReference type="SUPFAM" id="SSF56112">
    <property type="entry name" value="Protein kinase-like (PK-like)"/>
    <property type="match status" value="1"/>
</dbReference>
<keyword evidence="3" id="KW-0547">Nucleotide-binding</keyword>
<proteinExistence type="predicted"/>
<dbReference type="GO" id="GO:0004674">
    <property type="term" value="F:protein serine/threonine kinase activity"/>
    <property type="evidence" value="ECO:0007669"/>
    <property type="project" value="UniProtKB-KW"/>
</dbReference>
<evidence type="ECO:0000256" key="2">
    <source>
        <dbReference type="ARBA" id="ARBA00022679"/>
    </source>
</evidence>
<feature type="region of interest" description="Disordered" evidence="6">
    <location>
        <begin position="241"/>
        <end position="277"/>
    </location>
</feature>
<evidence type="ECO:0000256" key="4">
    <source>
        <dbReference type="ARBA" id="ARBA00022777"/>
    </source>
</evidence>
<dbReference type="STRING" id="1314771.A0A197JLY0"/>
<protein>
    <submittedName>
        <fullName evidence="8">Kinase-like protein</fullName>
    </submittedName>
</protein>
<dbReference type="OrthoDB" id="413582at2759"/>
<evidence type="ECO:0000256" key="3">
    <source>
        <dbReference type="ARBA" id="ARBA00022741"/>
    </source>
</evidence>
<dbReference type="InterPro" id="IPR008271">
    <property type="entry name" value="Ser/Thr_kinase_AS"/>
</dbReference>
<feature type="domain" description="Protein kinase" evidence="7">
    <location>
        <begin position="1"/>
        <end position="216"/>
    </location>
</feature>
<evidence type="ECO:0000256" key="6">
    <source>
        <dbReference type="SAM" id="MobiDB-lite"/>
    </source>
</evidence>
<accession>A0A197JLY0</accession>
<dbReference type="InterPro" id="IPR000719">
    <property type="entry name" value="Prot_kinase_dom"/>
</dbReference>
<keyword evidence="1" id="KW-0723">Serine/threonine-protein kinase</keyword>
<keyword evidence="2" id="KW-0808">Transferase</keyword>
<gene>
    <name evidence="8" type="ORF">K457DRAFT_23161</name>
</gene>
<feature type="region of interest" description="Disordered" evidence="6">
    <location>
        <begin position="330"/>
        <end position="364"/>
    </location>
</feature>
<dbReference type="PROSITE" id="PS50011">
    <property type="entry name" value="PROTEIN_KINASE_DOM"/>
    <property type="match status" value="1"/>
</dbReference>
<keyword evidence="5" id="KW-0067">ATP-binding</keyword>
<dbReference type="PROSITE" id="PS00108">
    <property type="entry name" value="PROTEIN_KINASE_ST"/>
    <property type="match status" value="1"/>
</dbReference>
<keyword evidence="4 8" id="KW-0418">Kinase</keyword>
<dbReference type="Proteomes" id="UP000078512">
    <property type="component" value="Unassembled WGS sequence"/>
</dbReference>
<dbReference type="Pfam" id="PF00069">
    <property type="entry name" value="Pkinase"/>
    <property type="match status" value="1"/>
</dbReference>
<dbReference type="PANTHER" id="PTHR24345:SF0">
    <property type="entry name" value="CELL CYCLE SERINE_THREONINE-PROTEIN KINASE CDC5_MSD2"/>
    <property type="match status" value="1"/>
</dbReference>
<feature type="compositionally biased region" description="Polar residues" evidence="6">
    <location>
        <begin position="246"/>
        <end position="256"/>
    </location>
</feature>
<reference evidence="8 9" key="1">
    <citation type="submission" date="2016-05" db="EMBL/GenBank/DDBJ databases">
        <title>Genome sequencing reveals origins of a unique bacterial endosymbiosis in the earliest lineages of terrestrial Fungi.</title>
        <authorList>
            <consortium name="DOE Joint Genome Institute"/>
            <person name="Uehling J."/>
            <person name="Gryganskyi A."/>
            <person name="Hameed K."/>
            <person name="Tschaplinski T."/>
            <person name="Misztal P."/>
            <person name="Wu S."/>
            <person name="Desiro A."/>
            <person name="Vande Pol N."/>
            <person name="Du Z.-Y."/>
            <person name="Zienkiewicz A."/>
            <person name="Zienkiewicz K."/>
            <person name="Morin E."/>
            <person name="Tisserant E."/>
            <person name="Splivallo R."/>
            <person name="Hainaut M."/>
            <person name="Henrissat B."/>
            <person name="Ohm R."/>
            <person name="Kuo A."/>
            <person name="Yan J."/>
            <person name="Lipzen A."/>
            <person name="Nolan M."/>
            <person name="Labutti K."/>
            <person name="Barry K."/>
            <person name="Goldstein A."/>
            <person name="Labbe J."/>
            <person name="Schadt C."/>
            <person name="Tuskan G."/>
            <person name="Grigoriev I."/>
            <person name="Martin F."/>
            <person name="Vilgalys R."/>
            <person name="Bonito G."/>
        </authorList>
    </citation>
    <scope>NUCLEOTIDE SEQUENCE [LARGE SCALE GENOMIC DNA]</scope>
    <source>
        <strain evidence="8 9">AG-77</strain>
    </source>
</reference>
<evidence type="ECO:0000256" key="1">
    <source>
        <dbReference type="ARBA" id="ARBA00022527"/>
    </source>
</evidence>
<evidence type="ECO:0000256" key="5">
    <source>
        <dbReference type="ARBA" id="ARBA00022840"/>
    </source>
</evidence>
<keyword evidence="9" id="KW-1185">Reference proteome</keyword>
<dbReference type="GO" id="GO:0005634">
    <property type="term" value="C:nucleus"/>
    <property type="evidence" value="ECO:0007669"/>
    <property type="project" value="TreeGrafter"/>
</dbReference>
<dbReference type="SMART" id="SM00220">
    <property type="entry name" value="S_TKc"/>
    <property type="match status" value="1"/>
</dbReference>
<evidence type="ECO:0000313" key="8">
    <source>
        <dbReference type="EMBL" id="OAQ25379.1"/>
    </source>
</evidence>
<evidence type="ECO:0000259" key="7">
    <source>
        <dbReference type="PROSITE" id="PS50011"/>
    </source>
</evidence>
<dbReference type="PANTHER" id="PTHR24345">
    <property type="entry name" value="SERINE/THREONINE-PROTEIN KINASE PLK"/>
    <property type="match status" value="1"/>
</dbReference>